<dbReference type="eggNOG" id="ENOG5030V2X">
    <property type="taxonomic scope" value="Bacteria"/>
</dbReference>
<organism evidence="2 3">
    <name type="scientific">Treponema succinifaciens (strain ATCC 33096 / DSM 2489 / 6091)</name>
    <dbReference type="NCBI Taxonomy" id="869209"/>
    <lineage>
        <taxon>Bacteria</taxon>
        <taxon>Pseudomonadati</taxon>
        <taxon>Spirochaetota</taxon>
        <taxon>Spirochaetia</taxon>
        <taxon>Spirochaetales</taxon>
        <taxon>Treponemataceae</taxon>
        <taxon>Treponema</taxon>
    </lineage>
</organism>
<keyword evidence="3" id="KW-1185">Reference proteome</keyword>
<reference evidence="3" key="2">
    <citation type="submission" date="2011-04" db="EMBL/GenBank/DDBJ databases">
        <title>The complete genome of chromosome of Treponema succinifaciens DSM 2489.</title>
        <authorList>
            <person name="Lucas S."/>
            <person name="Copeland A."/>
            <person name="Lapidus A."/>
            <person name="Bruce D."/>
            <person name="Goodwin L."/>
            <person name="Pitluck S."/>
            <person name="Peters L."/>
            <person name="Kyrpides N."/>
            <person name="Mavromatis K."/>
            <person name="Ivanova N."/>
            <person name="Ovchinnikova G."/>
            <person name="Teshima H."/>
            <person name="Detter J.C."/>
            <person name="Tapia R."/>
            <person name="Han C."/>
            <person name="Land M."/>
            <person name="Hauser L."/>
            <person name="Markowitz V."/>
            <person name="Cheng J.-F."/>
            <person name="Hugenholtz P."/>
            <person name="Woyke T."/>
            <person name="Wu D."/>
            <person name="Gronow S."/>
            <person name="Wellnitz S."/>
            <person name="Brambilla E."/>
            <person name="Klenk H.-P."/>
            <person name="Eisen J.A."/>
        </authorList>
    </citation>
    <scope>NUCLEOTIDE SEQUENCE [LARGE SCALE GENOMIC DNA]</scope>
    <source>
        <strain evidence="3">ATCC 33096 / DSM 2489 / 6091</strain>
    </source>
</reference>
<accession>F2NSW1</accession>
<name>F2NSW1_TRES6</name>
<evidence type="ECO:0000313" key="2">
    <source>
        <dbReference type="EMBL" id="AEB14413.1"/>
    </source>
</evidence>
<dbReference type="KEGG" id="tsu:Tresu_1513"/>
<dbReference type="Proteomes" id="UP000006852">
    <property type="component" value="Chromosome"/>
</dbReference>
<reference evidence="2 3" key="1">
    <citation type="journal article" date="2011" name="Stand. Genomic Sci.">
        <title>Complete genome sequence of Treponema succinifaciens type strain (6091).</title>
        <authorList>
            <person name="Han C."/>
            <person name="Gronow S."/>
            <person name="Teshima H."/>
            <person name="Lapidus A."/>
            <person name="Nolan M."/>
            <person name="Lucas S."/>
            <person name="Hammon N."/>
            <person name="Deshpande S."/>
            <person name="Cheng J.F."/>
            <person name="Zeytun A."/>
            <person name="Tapia R."/>
            <person name="Goodwin L."/>
            <person name="Pitluck S."/>
            <person name="Liolios K."/>
            <person name="Pagani I."/>
            <person name="Ivanova N."/>
            <person name="Mavromatis K."/>
            <person name="Mikhailova N."/>
            <person name="Huntemann M."/>
            <person name="Pati A."/>
            <person name="Chen A."/>
            <person name="Palaniappan K."/>
            <person name="Land M."/>
            <person name="Hauser L."/>
            <person name="Brambilla E.M."/>
            <person name="Rohde M."/>
            <person name="Goker M."/>
            <person name="Woyke T."/>
            <person name="Bristow J."/>
            <person name="Eisen J.A."/>
            <person name="Markowitz V."/>
            <person name="Hugenholtz P."/>
            <person name="Kyrpides N.C."/>
            <person name="Klenk H.P."/>
            <person name="Detter J.C."/>
        </authorList>
    </citation>
    <scope>NUCLEOTIDE SEQUENCE [LARGE SCALE GENOMIC DNA]</scope>
    <source>
        <strain evidence="3">ATCC 33096 / DSM 2489 / 6091</strain>
    </source>
</reference>
<protein>
    <recommendedName>
        <fullName evidence="4">Lipoprotein</fullName>
    </recommendedName>
</protein>
<dbReference type="HOGENOM" id="CLU_047006_0_0_12"/>
<gene>
    <name evidence="2" type="ordered locus">Tresu_1513</name>
</gene>
<feature type="chain" id="PRO_5003287192" description="Lipoprotein" evidence="1">
    <location>
        <begin position="24"/>
        <end position="526"/>
    </location>
</feature>
<dbReference type="RefSeq" id="WP_013701695.1">
    <property type="nucleotide sequence ID" value="NC_015385.1"/>
</dbReference>
<keyword evidence="1" id="KW-0732">Signal</keyword>
<dbReference type="AlphaFoldDB" id="F2NSW1"/>
<evidence type="ECO:0000313" key="3">
    <source>
        <dbReference type="Proteomes" id="UP000006852"/>
    </source>
</evidence>
<dbReference type="PROSITE" id="PS51257">
    <property type="entry name" value="PROKAR_LIPOPROTEIN"/>
    <property type="match status" value="1"/>
</dbReference>
<proteinExistence type="predicted"/>
<evidence type="ECO:0000256" key="1">
    <source>
        <dbReference type="SAM" id="SignalP"/>
    </source>
</evidence>
<dbReference type="EMBL" id="CP002631">
    <property type="protein sequence ID" value="AEB14413.1"/>
    <property type="molecule type" value="Genomic_DNA"/>
</dbReference>
<sequence length="526" mass="57366">MRKFGFTALVSFLFLLASCMNMGGSSGEDGAIRVALPGSGSRGAYTLSKKNAKTYKVALLLDGENLKTQTSEAGGADIVFDELEPATYTVQVEAYDTNDVLLARKSETIKVTAGETAECSIALKLFASSILDSGYILWKYSYTDYTNYFEGFSSISENTDVTSTSISDNSTSFAEDTDGNKYVMILNYDDNHYYIKSTSNITSEISTDNLFPFINLFPFQDSLYYDDSAAVLWAGLYSYDENKDTNTICFSKIKELDSNGRTPKDSDFSIPFDDSDFCSFAIQGSVLYLSYKQKEIYYLQRATITEKTDGTFAVSKVGSAKSVSDLGVSGAITDVAILYDGTVYVLVSNVGNSSGDSEDSFNYNYALSNTMYSRGALLKIQSTDSGFEVVDTLGWTGSSRQIAPVGDAIYGGESLKPLTAYIPSLSENSKKFYGPRRFVAIKPKEIAIADCGANFVMPNCNKSQNGKRFDHNRVVTVSLSSFAISVVTELKNIKFSNLTLDGSGISGGYINAIGCEDKNNDKIEEQ</sequence>
<evidence type="ECO:0008006" key="4">
    <source>
        <dbReference type="Google" id="ProtNLM"/>
    </source>
</evidence>
<feature type="signal peptide" evidence="1">
    <location>
        <begin position="1"/>
        <end position="23"/>
    </location>
</feature>
<dbReference type="GeneID" id="302998673"/>